<organism evidence="2">
    <name type="scientific">viral metagenome</name>
    <dbReference type="NCBI Taxonomy" id="1070528"/>
    <lineage>
        <taxon>unclassified sequences</taxon>
        <taxon>metagenomes</taxon>
        <taxon>organismal metagenomes</taxon>
    </lineage>
</organism>
<protein>
    <recommendedName>
        <fullName evidence="3">J domain-containing protein</fullName>
    </recommendedName>
</protein>
<sequence>MNQFRGLSPEESDNTEITDPKQYKRAEKKLRQKRERIDNCDCEKTKEKLSHEIRILEIEIGEYENRNKVFTKKEKTKSKPKVKEFVFDDDEIRKYNEKRKRENEEKAKKEYEERQKRKEKSSEHWKKWDQRSKSWEKEENSRGRSKQNYKWLPGQDEGEDDNKGVFDLKPFIEEYNMKLKDVPKDIMNLNHKFSLEDYKKLSRKYHPDKLSGKQDFMYILNGIRDHYIKREVKNDETWTK</sequence>
<reference evidence="2" key="1">
    <citation type="journal article" date="2020" name="Nature">
        <title>Giant virus diversity and host interactions through global metagenomics.</title>
        <authorList>
            <person name="Schulz F."/>
            <person name="Roux S."/>
            <person name="Paez-Espino D."/>
            <person name="Jungbluth S."/>
            <person name="Walsh D.A."/>
            <person name="Denef V.J."/>
            <person name="McMahon K.D."/>
            <person name="Konstantinidis K.T."/>
            <person name="Eloe-Fadrosh E.A."/>
            <person name="Kyrpides N.C."/>
            <person name="Woyke T."/>
        </authorList>
    </citation>
    <scope>NUCLEOTIDE SEQUENCE</scope>
    <source>
        <strain evidence="2">GVMAG-S-ERX556126-94</strain>
    </source>
</reference>
<dbReference type="AlphaFoldDB" id="A0A6C0FB45"/>
<feature type="region of interest" description="Disordered" evidence="1">
    <location>
        <begin position="1"/>
        <end position="30"/>
    </location>
</feature>
<evidence type="ECO:0000313" key="2">
    <source>
        <dbReference type="EMBL" id="QHT39086.1"/>
    </source>
</evidence>
<accession>A0A6C0FB45</accession>
<feature type="region of interest" description="Disordered" evidence="1">
    <location>
        <begin position="96"/>
        <end position="163"/>
    </location>
</feature>
<feature type="compositionally biased region" description="Basic and acidic residues" evidence="1">
    <location>
        <begin position="96"/>
        <end position="142"/>
    </location>
</feature>
<name>A0A6C0FB45_9ZZZZ</name>
<evidence type="ECO:0000256" key="1">
    <source>
        <dbReference type="SAM" id="MobiDB-lite"/>
    </source>
</evidence>
<evidence type="ECO:0008006" key="3">
    <source>
        <dbReference type="Google" id="ProtNLM"/>
    </source>
</evidence>
<proteinExistence type="predicted"/>
<dbReference type="EMBL" id="MN738838">
    <property type="protein sequence ID" value="QHT39086.1"/>
    <property type="molecule type" value="Genomic_DNA"/>
</dbReference>